<evidence type="ECO:0000313" key="1">
    <source>
        <dbReference type="EMBL" id="KKN64288.1"/>
    </source>
</evidence>
<organism evidence="1">
    <name type="scientific">marine sediment metagenome</name>
    <dbReference type="NCBI Taxonomy" id="412755"/>
    <lineage>
        <taxon>unclassified sequences</taxon>
        <taxon>metagenomes</taxon>
        <taxon>ecological metagenomes</taxon>
    </lineage>
</organism>
<accession>A0A0F9VEU5</accession>
<protein>
    <submittedName>
        <fullName evidence="1">Uncharacterized protein</fullName>
    </submittedName>
</protein>
<proteinExistence type="predicted"/>
<dbReference type="EMBL" id="LAZR01000561">
    <property type="protein sequence ID" value="KKN64288.1"/>
    <property type="molecule type" value="Genomic_DNA"/>
</dbReference>
<reference evidence="1" key="1">
    <citation type="journal article" date="2015" name="Nature">
        <title>Complex archaea that bridge the gap between prokaryotes and eukaryotes.</title>
        <authorList>
            <person name="Spang A."/>
            <person name="Saw J.H."/>
            <person name="Jorgensen S.L."/>
            <person name="Zaremba-Niedzwiedzka K."/>
            <person name="Martijn J."/>
            <person name="Lind A.E."/>
            <person name="van Eijk R."/>
            <person name="Schleper C."/>
            <person name="Guy L."/>
            <person name="Ettema T.J."/>
        </authorList>
    </citation>
    <scope>NUCLEOTIDE SEQUENCE</scope>
</reference>
<sequence length="218" mass="25875">MVRVNFRKNYEIENEKIIKFFKDIGYEHIGSNNQTIKVEDEIIPTEVFVRNTQNGRYHLHVAFGFKYSGTERYPQTRVFAHFDIKKIVRGKERHFADRNEKRNICEIERIGKRMKEADLGFLEEKDQKCAHGTLDLANKEKLFEYINKNGYKKYEKGKFRKKMNGSQCTLALFKQEKFIHVVCVYARYIGTFHNLIKPKAIAELHKITKYLRATCIPN</sequence>
<comment type="caution">
    <text evidence="1">The sequence shown here is derived from an EMBL/GenBank/DDBJ whole genome shotgun (WGS) entry which is preliminary data.</text>
</comment>
<name>A0A0F9VEU5_9ZZZZ</name>
<dbReference type="AlphaFoldDB" id="A0A0F9VEU5"/>
<gene>
    <name evidence="1" type="ORF">LCGC14_0493330</name>
</gene>